<dbReference type="AlphaFoldDB" id="A0A6L0XIF7"/>
<keyword evidence="1" id="KW-0175">Coiled coil</keyword>
<evidence type="ECO:0000313" key="4">
    <source>
        <dbReference type="Proteomes" id="UP000255414"/>
    </source>
</evidence>
<sequence length="489" mass="52829">MPRTGESAVARNALQAIASPLQELEAKYEAVLAENEDLSHQLRLEQLQRQRYEKAYRRVQENVQSNRQSLQQMFALAESCPAGVGRHQVTGDATVITTSAVGSDDQLPRAAGNPTTFGTDENERVRRLEQECAYLQAKVDSLRIAFRQYERGGGEGAGDGSPHDTSPFRPREHAQRHCADNTTGSKALEAEQTGRALAKEQLIRCHATLRCLRDDAAQKEVFFHAQLAALQAQNAALLEDLDARVTAGQRLSMSAAFSRRFVASSPGTPLAPAATSTSSPTNAKAMPTPPNHQMTTPSVDFVADRVDASVPRQLERRTKRQEGLARAKDRTIVQPEGRARELGDAPAVAAAASENTSSQAATVTVYLDDLEQLRRDAHALKVLVQHHRAAQAAHGLFTPSIPPTPTTTTAAAPSAVSDISTTLRFVREALSYVLSHPSCAAGPSSTMRVLQPTTVAEGYRSSGILSDAAKELADLMRRYAASTCHDGRV</sequence>
<feature type="region of interest" description="Disordered" evidence="2">
    <location>
        <begin position="153"/>
        <end position="185"/>
    </location>
</feature>
<gene>
    <name evidence="3" type="ORF">LINF_280036100</name>
</gene>
<name>A0A6L0XIF7_LEIIN</name>
<reference evidence="3" key="1">
    <citation type="submission" date="2020-06" db="EMBL/GenBank/DDBJ databases">
        <authorList>
            <person name="Gonzalez-de la Fuente S."/>
            <person name="Peiro-Pastor R."/>
            <person name="Rastrojo A."/>
            <person name="Moreno J."/>
            <person name="Carrasco-Ramiro F."/>
            <person name="Requena JM."/>
            <person name="Aguado B."/>
        </authorList>
    </citation>
    <scope>NUCLEOTIDE SEQUENCE</scope>
</reference>
<evidence type="ECO:0000256" key="2">
    <source>
        <dbReference type="SAM" id="MobiDB-lite"/>
    </source>
</evidence>
<dbReference type="SMR" id="A0A6L0XIF7"/>
<feature type="region of interest" description="Disordered" evidence="2">
    <location>
        <begin position="264"/>
        <end position="292"/>
    </location>
</feature>
<evidence type="ECO:0000313" key="3">
    <source>
        <dbReference type="EMBL" id="CAC9505710.1"/>
    </source>
</evidence>
<dbReference type="EMBL" id="LR812961">
    <property type="protein sequence ID" value="CAC9505710.1"/>
    <property type="molecule type" value="Genomic_DNA"/>
</dbReference>
<feature type="coiled-coil region" evidence="1">
    <location>
        <begin position="21"/>
        <end position="62"/>
    </location>
</feature>
<organism evidence="3 4">
    <name type="scientific">Leishmania infantum</name>
    <dbReference type="NCBI Taxonomy" id="5671"/>
    <lineage>
        <taxon>Eukaryota</taxon>
        <taxon>Discoba</taxon>
        <taxon>Euglenozoa</taxon>
        <taxon>Kinetoplastea</taxon>
        <taxon>Metakinetoplastina</taxon>
        <taxon>Trypanosomatida</taxon>
        <taxon>Trypanosomatidae</taxon>
        <taxon>Leishmaniinae</taxon>
        <taxon>Leishmania</taxon>
    </lineage>
</organism>
<evidence type="ECO:0000256" key="1">
    <source>
        <dbReference type="SAM" id="Coils"/>
    </source>
</evidence>
<dbReference type="OMA" id="REPNAHE"/>
<dbReference type="Proteomes" id="UP000255414">
    <property type="component" value="Chromosome 28"/>
</dbReference>
<accession>A0A6L0XIF7</accession>
<proteinExistence type="predicted"/>
<protein>
    <submittedName>
        <fullName evidence="3">Hypothetical_protein_-_conserved</fullName>
    </submittedName>
</protein>
<feature type="compositionally biased region" description="Basic and acidic residues" evidence="2">
    <location>
        <begin position="169"/>
        <end position="179"/>
    </location>
</feature>